<dbReference type="PANTHER" id="PTHR30523">
    <property type="entry name" value="PHOSPHOENOLPYRUVATE CARBOXYLASE"/>
    <property type="match status" value="1"/>
</dbReference>
<evidence type="ECO:0000256" key="3">
    <source>
        <dbReference type="PROSITE-ProRule" id="PRU10112"/>
    </source>
</evidence>
<dbReference type="RefSeq" id="WP_093920456.1">
    <property type="nucleotide sequence ID" value="NZ_FONW01000007.1"/>
</dbReference>
<comment type="function">
    <text evidence="1">Forms oxaloacetate, a four-carbon dicarboxylic acid source for the tricarboxylic acid cycle.</text>
</comment>
<dbReference type="PRINTS" id="PR00150">
    <property type="entry name" value="PEPCARBXLASE"/>
</dbReference>
<dbReference type="Proteomes" id="UP000198964">
    <property type="component" value="Unassembled WGS sequence"/>
</dbReference>
<dbReference type="Pfam" id="PF00311">
    <property type="entry name" value="PEPcase"/>
    <property type="match status" value="1"/>
</dbReference>
<organism evidence="4 5">
    <name type="scientific">Sunxiuqinia elliptica</name>
    <dbReference type="NCBI Taxonomy" id="655355"/>
    <lineage>
        <taxon>Bacteria</taxon>
        <taxon>Pseudomonadati</taxon>
        <taxon>Bacteroidota</taxon>
        <taxon>Bacteroidia</taxon>
        <taxon>Marinilabiliales</taxon>
        <taxon>Prolixibacteraceae</taxon>
        <taxon>Sunxiuqinia</taxon>
    </lineage>
</organism>
<evidence type="ECO:0000313" key="5">
    <source>
        <dbReference type="Proteomes" id="UP000198964"/>
    </source>
</evidence>
<dbReference type="STRING" id="655355.SAMN05216283_107121"/>
<reference evidence="4 5" key="1">
    <citation type="submission" date="2016-10" db="EMBL/GenBank/DDBJ databases">
        <authorList>
            <person name="de Groot N.N."/>
        </authorList>
    </citation>
    <scope>NUCLEOTIDE SEQUENCE [LARGE SCALE GENOMIC DNA]</scope>
    <source>
        <strain evidence="4 5">CGMCC 1.9156</strain>
    </source>
</reference>
<dbReference type="GO" id="GO:0005829">
    <property type="term" value="C:cytosol"/>
    <property type="evidence" value="ECO:0007669"/>
    <property type="project" value="TreeGrafter"/>
</dbReference>
<dbReference type="GO" id="GO:0006099">
    <property type="term" value="P:tricarboxylic acid cycle"/>
    <property type="evidence" value="ECO:0007669"/>
    <property type="project" value="InterPro"/>
</dbReference>
<dbReference type="InterPro" id="IPR021135">
    <property type="entry name" value="PEP_COase"/>
</dbReference>
<dbReference type="AlphaFoldDB" id="A0A1I2J0I3"/>
<gene>
    <name evidence="4" type="ORF">SAMN05216283_107121</name>
</gene>
<evidence type="ECO:0000313" key="4">
    <source>
        <dbReference type="EMBL" id="SFF48155.1"/>
    </source>
</evidence>
<evidence type="ECO:0000256" key="2">
    <source>
        <dbReference type="ARBA" id="ARBA00022419"/>
    </source>
</evidence>
<dbReference type="InterPro" id="IPR033129">
    <property type="entry name" value="PEPCASE_His_AS"/>
</dbReference>
<dbReference type="InterPro" id="IPR015813">
    <property type="entry name" value="Pyrv/PenolPyrv_kinase-like_dom"/>
</dbReference>
<proteinExistence type="predicted"/>
<keyword evidence="4" id="KW-0670">Pyruvate</keyword>
<dbReference type="SUPFAM" id="SSF51621">
    <property type="entry name" value="Phosphoenolpyruvate/pyruvate domain"/>
    <property type="match status" value="1"/>
</dbReference>
<accession>A0A1I2J0I3</accession>
<dbReference type="PANTHER" id="PTHR30523:SF32">
    <property type="entry name" value="PHOSPHOENOLPYRUVATE CARBOXYLASE"/>
    <property type="match status" value="1"/>
</dbReference>
<evidence type="ECO:0000256" key="1">
    <source>
        <dbReference type="ARBA" id="ARBA00003670"/>
    </source>
</evidence>
<keyword evidence="5" id="KW-1185">Reference proteome</keyword>
<dbReference type="EMBL" id="FONW01000007">
    <property type="protein sequence ID" value="SFF48155.1"/>
    <property type="molecule type" value="Genomic_DNA"/>
</dbReference>
<feature type="active site" evidence="3">
    <location>
        <position position="585"/>
    </location>
</feature>
<dbReference type="GO" id="GO:0015977">
    <property type="term" value="P:carbon fixation"/>
    <property type="evidence" value="ECO:0007669"/>
    <property type="project" value="InterPro"/>
</dbReference>
<name>A0A1I2J0I3_9BACT</name>
<dbReference type="GO" id="GO:0008964">
    <property type="term" value="F:phosphoenolpyruvate carboxylase activity"/>
    <property type="evidence" value="ECO:0007669"/>
    <property type="project" value="InterPro"/>
</dbReference>
<protein>
    <recommendedName>
        <fullName evidence="2">Phosphoenolpyruvate carboxylase</fullName>
    </recommendedName>
</protein>
<dbReference type="PROSITE" id="PS00393">
    <property type="entry name" value="PEPCASE_2"/>
    <property type="match status" value="1"/>
</dbReference>
<sequence length="925" mass="105921">MSTNSVFEQVQKALGKPYNDLDFLLNCLAEVLIESDEQELVAYIPWLNAVQQPPQSILLSNDYIHLLSMSFQLLNLVEVNGAVQSRRAKEEEQMSLVNGLWANNFKMLHERGISEEQILKILPDILIEPVLTAHPTEAKRSVVLQEYRKLYLLLLKRENQMYTRIEQDDFREEFKQILHRLWNIGEIYIEKPRVESELDNILHYLTDVFPEVVVLLDKRLRQAWKESGFDVNLLNNSDLLPGLSFGNWVGGDRDGHPLVSADITRSTLTKLRINALIMVKRELTSLAQKLSIYIDQSAISKPFADHLQKLEELLGEVGKSVLKEHHGEVFKAYVLLLLNRLPIDLSQEYNLKLQDREVSYRSSNQLIDDLSLLYDELVRYGVPEIAQVDVGRCKRLLKVFGFHLAQLDVRQNSNYHEKALDQLVEASLDGVGEVELSQDSARKRAFLDDELRQNRPFLVEHKEAGEEAQNVIASMQVLSQHINHYGARALGKLIVSMTRNAEDLLTVFLFMRETGMTLKYGDALAAKLPVVPLFETIEDLQASPAILDDYLSHPVVKNSLKYQSDYRQLDELYQDVMIGYSDSNKDGGILASSWFLHQAQKELTAVGKKHGVIIRFFHGTGGSISRGAGPSHWFVKSLPTQAINGKLRITEQGETIERKYAHKVNAAYNLELMLASVTAQTLLNKYFPDEGEEVADLFNTLGMRGREHYRKLIDNPDFIRFFAEATPIDVIESSKIGSRPARRTGKRTMDDLRAIPWVFSWAQSRFNITSWYGVGSTLKELKEQNSPEYAKLLKLVKYEPFVRYVMTNLDSSLASTDESVMEKYASLVEDETIRKRLMKIIQDELDLTKEMLADLLQMPFQERRKNHYYSTLLRAEALEGLHEAQVQLLRKWRTSRNQQLEKEDEYLFALLQCVNAIANALGSTG</sequence>